<dbReference type="Proteomes" id="UP001059844">
    <property type="component" value="Chromosome"/>
</dbReference>
<keyword evidence="4" id="KW-1185">Reference proteome</keyword>
<name>A0ABY5IPE1_9FLAO</name>
<dbReference type="PANTHER" id="PTHR34473">
    <property type="entry name" value="UPF0699 TRANSMEMBRANE PROTEIN YDBS"/>
    <property type="match status" value="1"/>
</dbReference>
<protein>
    <submittedName>
        <fullName evidence="3">PH domain-containing protein</fullName>
    </submittedName>
</protein>
<reference evidence="3" key="1">
    <citation type="submission" date="2022-07" db="EMBL/GenBank/DDBJ databases">
        <title>Isolation, identification, and degradation of a PFOSA degrading strain from sewage treatment plant.</title>
        <authorList>
            <person name="Zhang L."/>
            <person name="Huo Y."/>
        </authorList>
    </citation>
    <scope>NUCLEOTIDE SEQUENCE</scope>
    <source>
        <strain evidence="3">C1</strain>
    </source>
</reference>
<feature type="transmembrane region" description="Helical" evidence="1">
    <location>
        <begin position="32"/>
        <end position="53"/>
    </location>
</feature>
<keyword evidence="1" id="KW-0812">Transmembrane</keyword>
<keyword evidence="1" id="KW-1133">Transmembrane helix</keyword>
<sequence>MEPFTNTSIDTRELPQFETVTFQSLQDDYKKIMFFNCAVFALILIGIYGIFVLMTPDSRIENEPLIAGSGILIIIILTVLFGLLSFQKKGYAFRQHDVLYKSGVIATTITIIPYNRVQHVALHQGFISRKLDLAAIEIFTAGGSGSDIRIAGIRKEEAEKIKELVMAKLISETKITTTENPDNTTEISSEDEL</sequence>
<proteinExistence type="predicted"/>
<accession>A0ABY5IPE1</accession>
<feature type="transmembrane region" description="Helical" evidence="1">
    <location>
        <begin position="65"/>
        <end position="86"/>
    </location>
</feature>
<evidence type="ECO:0000313" key="4">
    <source>
        <dbReference type="Proteomes" id="UP001059844"/>
    </source>
</evidence>
<feature type="domain" description="YdbS-like PH" evidence="2">
    <location>
        <begin position="89"/>
        <end position="164"/>
    </location>
</feature>
<dbReference type="InterPro" id="IPR005182">
    <property type="entry name" value="YdbS-like_PH"/>
</dbReference>
<evidence type="ECO:0000256" key="1">
    <source>
        <dbReference type="SAM" id="Phobius"/>
    </source>
</evidence>
<gene>
    <name evidence="3" type="ORF">NOX80_13620</name>
</gene>
<evidence type="ECO:0000313" key="3">
    <source>
        <dbReference type="EMBL" id="UUC44665.1"/>
    </source>
</evidence>
<dbReference type="Pfam" id="PF03703">
    <property type="entry name" value="bPH_2"/>
    <property type="match status" value="1"/>
</dbReference>
<organism evidence="3 4">
    <name type="scientific">Flavobacterium cerinum</name>
    <dbReference type="NCBI Taxonomy" id="2502784"/>
    <lineage>
        <taxon>Bacteria</taxon>
        <taxon>Pseudomonadati</taxon>
        <taxon>Bacteroidota</taxon>
        <taxon>Flavobacteriia</taxon>
        <taxon>Flavobacteriales</taxon>
        <taxon>Flavobacteriaceae</taxon>
        <taxon>Flavobacterium</taxon>
    </lineage>
</organism>
<dbReference type="PANTHER" id="PTHR34473:SF3">
    <property type="entry name" value="TRANSMEMBRANE PROTEIN-RELATED"/>
    <property type="match status" value="1"/>
</dbReference>
<evidence type="ECO:0000259" key="2">
    <source>
        <dbReference type="Pfam" id="PF03703"/>
    </source>
</evidence>
<dbReference type="EMBL" id="CP101751">
    <property type="protein sequence ID" value="UUC44665.1"/>
    <property type="molecule type" value="Genomic_DNA"/>
</dbReference>
<keyword evidence="1" id="KW-0472">Membrane</keyword>
<dbReference type="RefSeq" id="WP_256550343.1">
    <property type="nucleotide sequence ID" value="NZ_CP101751.1"/>
</dbReference>